<keyword evidence="2" id="KW-1185">Reference proteome</keyword>
<name>A0ABQ5IBG9_9ASTR</name>
<proteinExistence type="predicted"/>
<organism evidence="1 2">
    <name type="scientific">Tanacetum coccineum</name>
    <dbReference type="NCBI Taxonomy" id="301880"/>
    <lineage>
        <taxon>Eukaryota</taxon>
        <taxon>Viridiplantae</taxon>
        <taxon>Streptophyta</taxon>
        <taxon>Embryophyta</taxon>
        <taxon>Tracheophyta</taxon>
        <taxon>Spermatophyta</taxon>
        <taxon>Magnoliopsida</taxon>
        <taxon>eudicotyledons</taxon>
        <taxon>Gunneridae</taxon>
        <taxon>Pentapetalae</taxon>
        <taxon>asterids</taxon>
        <taxon>campanulids</taxon>
        <taxon>Asterales</taxon>
        <taxon>Asteraceae</taxon>
        <taxon>Asteroideae</taxon>
        <taxon>Anthemideae</taxon>
        <taxon>Anthemidinae</taxon>
        <taxon>Tanacetum</taxon>
    </lineage>
</organism>
<accession>A0ABQ5IBG9</accession>
<comment type="caution">
    <text evidence="1">The sequence shown here is derived from an EMBL/GenBank/DDBJ whole genome shotgun (WGS) entry which is preliminary data.</text>
</comment>
<protein>
    <submittedName>
        <fullName evidence="1">Uncharacterized protein</fullName>
    </submittedName>
</protein>
<dbReference type="Proteomes" id="UP001151760">
    <property type="component" value="Unassembled WGS sequence"/>
</dbReference>
<reference evidence="1" key="2">
    <citation type="submission" date="2022-01" db="EMBL/GenBank/DDBJ databases">
        <authorList>
            <person name="Yamashiro T."/>
            <person name="Shiraishi A."/>
            <person name="Satake H."/>
            <person name="Nakayama K."/>
        </authorList>
    </citation>
    <scope>NUCLEOTIDE SEQUENCE</scope>
</reference>
<dbReference type="EMBL" id="BQNB010020535">
    <property type="protein sequence ID" value="GJT97034.1"/>
    <property type="molecule type" value="Genomic_DNA"/>
</dbReference>
<evidence type="ECO:0000313" key="2">
    <source>
        <dbReference type="Proteomes" id="UP001151760"/>
    </source>
</evidence>
<gene>
    <name evidence="1" type="ORF">Tco_1092552</name>
</gene>
<evidence type="ECO:0000313" key="1">
    <source>
        <dbReference type="EMBL" id="GJT97034.1"/>
    </source>
</evidence>
<sequence length="222" mass="25084">MFYIAPLDLRVRLRYRLESLSQNHIKDKVYKLYQQTMARGDNKLGWRLVESARWQYTVETRTDRGWSYLAGEKRWMNPFEVGQRSIASRLSSGNVIERASVNGIRVRNLRGLEVADQDGICEEGRADPRRCKMIVDGVFIRAFEAIGADFESRGCDVVSDAESMEGRRDLVSIRTSTVTASYGHAYGGVDPRRNGIEKISRTASCVGQLCNSFCAKGQQVSD</sequence>
<reference evidence="1" key="1">
    <citation type="journal article" date="2022" name="Int. J. Mol. Sci.">
        <title>Draft Genome of Tanacetum Coccineum: Genomic Comparison of Closely Related Tanacetum-Family Plants.</title>
        <authorList>
            <person name="Yamashiro T."/>
            <person name="Shiraishi A."/>
            <person name="Nakayama K."/>
            <person name="Satake H."/>
        </authorList>
    </citation>
    <scope>NUCLEOTIDE SEQUENCE</scope>
</reference>